<dbReference type="PANTHER" id="PTHR43867:SF2">
    <property type="entry name" value="CELLULOSE SYNTHASE CATALYTIC SUBUNIT A [UDP-FORMING]"/>
    <property type="match status" value="1"/>
</dbReference>
<evidence type="ECO:0000256" key="2">
    <source>
        <dbReference type="ARBA" id="ARBA00022475"/>
    </source>
</evidence>
<dbReference type="RefSeq" id="WP_209375385.1">
    <property type="nucleotide sequence ID" value="NZ_JAGIZA010000011.1"/>
</dbReference>
<reference evidence="15" key="1">
    <citation type="submission" date="2021-03" db="EMBL/GenBank/DDBJ databases">
        <authorList>
            <person name="So Y."/>
        </authorList>
    </citation>
    <scope>NUCLEOTIDE SEQUENCE</scope>
    <source>
        <strain evidence="15">SG15</strain>
    </source>
</reference>
<dbReference type="InterPro" id="IPR050321">
    <property type="entry name" value="Glycosyltr_2/OpgH_subfam"/>
</dbReference>
<feature type="domain" description="Glycosyltransferase 2-like" evidence="13">
    <location>
        <begin position="141"/>
        <end position="310"/>
    </location>
</feature>
<evidence type="ECO:0000256" key="8">
    <source>
        <dbReference type="ARBA" id="ARBA00022989"/>
    </source>
</evidence>
<comment type="catalytic activity">
    <reaction evidence="10 11">
        <text>[(1-&gt;4)-beta-D-glucosyl](n) + UDP-alpha-D-glucose = [(1-&gt;4)-beta-D-glucosyl](n+1) + UDP + H(+)</text>
        <dbReference type="Rhea" id="RHEA:19929"/>
        <dbReference type="Rhea" id="RHEA-COMP:10033"/>
        <dbReference type="Rhea" id="RHEA-COMP:10034"/>
        <dbReference type="ChEBI" id="CHEBI:15378"/>
        <dbReference type="ChEBI" id="CHEBI:18246"/>
        <dbReference type="ChEBI" id="CHEBI:58223"/>
        <dbReference type="ChEBI" id="CHEBI:58885"/>
        <dbReference type="EC" id="2.4.1.12"/>
    </reaction>
</comment>
<dbReference type="NCBIfam" id="TIGR03030">
    <property type="entry name" value="CelA"/>
    <property type="match status" value="1"/>
</dbReference>
<feature type="compositionally biased region" description="Low complexity" evidence="12">
    <location>
        <begin position="794"/>
        <end position="810"/>
    </location>
</feature>
<dbReference type="GO" id="GO:0005886">
    <property type="term" value="C:plasma membrane"/>
    <property type="evidence" value="ECO:0007669"/>
    <property type="project" value="UniProtKB-SubCell"/>
</dbReference>
<dbReference type="InterPro" id="IPR003919">
    <property type="entry name" value="Cell_synth_A"/>
</dbReference>
<evidence type="ECO:0000259" key="14">
    <source>
        <dbReference type="Pfam" id="PF07238"/>
    </source>
</evidence>
<dbReference type="GO" id="GO:0006011">
    <property type="term" value="P:UDP-alpha-D-glucose metabolic process"/>
    <property type="evidence" value="ECO:0007669"/>
    <property type="project" value="InterPro"/>
</dbReference>
<name>A0A940N0Q6_9PROT</name>
<feature type="transmembrane region" description="Helical" evidence="11">
    <location>
        <begin position="410"/>
        <end position="431"/>
    </location>
</feature>
<dbReference type="InterPro" id="IPR029044">
    <property type="entry name" value="Nucleotide-diphossugar_trans"/>
</dbReference>
<keyword evidence="8 11" id="KW-1133">Transmembrane helix</keyword>
<evidence type="ECO:0000256" key="9">
    <source>
        <dbReference type="ARBA" id="ARBA00023136"/>
    </source>
</evidence>
<comment type="caution">
    <text evidence="15">The sequence shown here is derived from an EMBL/GenBank/DDBJ whole genome shotgun (WGS) entry which is preliminary data.</text>
</comment>
<evidence type="ECO:0000256" key="5">
    <source>
        <dbReference type="ARBA" id="ARBA00022679"/>
    </source>
</evidence>
<gene>
    <name evidence="15" type="primary">bcsA</name>
    <name evidence="15" type="ORF">J5Y10_17795</name>
</gene>
<proteinExistence type="predicted"/>
<comment type="function">
    <text evidence="11">Catalytic subunit of cellulose synthase. It polymerizes uridine 5'-diphosphate glucose to cellulose.</text>
</comment>
<feature type="transmembrane region" description="Helical" evidence="11">
    <location>
        <begin position="91"/>
        <end position="116"/>
    </location>
</feature>
<evidence type="ECO:0000259" key="13">
    <source>
        <dbReference type="Pfam" id="PF00535"/>
    </source>
</evidence>
<dbReference type="Proteomes" id="UP000677537">
    <property type="component" value="Unassembled WGS sequence"/>
</dbReference>
<keyword evidence="3 11" id="KW-0997">Cell inner membrane</keyword>
<dbReference type="PRINTS" id="PR01439">
    <property type="entry name" value="CELLSNTHASEA"/>
</dbReference>
<feature type="transmembrane region" description="Helical" evidence="11">
    <location>
        <begin position="500"/>
        <end position="522"/>
    </location>
</feature>
<keyword evidence="2 11" id="KW-1003">Cell membrane</keyword>
<evidence type="ECO:0000256" key="3">
    <source>
        <dbReference type="ARBA" id="ARBA00022519"/>
    </source>
</evidence>
<accession>A0A940N0Q6</accession>
<dbReference type="Pfam" id="PF00535">
    <property type="entry name" value="Glycos_transf_2"/>
    <property type="match status" value="1"/>
</dbReference>
<evidence type="ECO:0000256" key="10">
    <source>
        <dbReference type="ARBA" id="ARBA00048682"/>
    </source>
</evidence>
<dbReference type="InterPro" id="IPR001173">
    <property type="entry name" value="Glyco_trans_2-like"/>
</dbReference>
<comment type="pathway">
    <text evidence="11">Glycan metabolism; bacterial cellulose biosynthesis.</text>
</comment>
<comment type="subcellular location">
    <subcellularLocation>
        <location evidence="1">Cell inner membrane</location>
        <topology evidence="1">Multi-pass membrane protein</topology>
    </subcellularLocation>
</comment>
<evidence type="ECO:0000256" key="11">
    <source>
        <dbReference type="RuleBase" id="RU365020"/>
    </source>
</evidence>
<dbReference type="Pfam" id="PF03170">
    <property type="entry name" value="BcsB"/>
    <property type="match status" value="1"/>
</dbReference>
<dbReference type="InterPro" id="IPR005150">
    <property type="entry name" value="Cellulose_synth"/>
</dbReference>
<feature type="region of interest" description="Disordered" evidence="12">
    <location>
        <begin position="753"/>
        <end position="825"/>
    </location>
</feature>
<keyword evidence="5 11" id="KW-0808">Transferase</keyword>
<dbReference type="Pfam" id="PF07238">
    <property type="entry name" value="PilZ"/>
    <property type="match status" value="1"/>
</dbReference>
<dbReference type="EMBL" id="JAGIZA010000011">
    <property type="protein sequence ID" value="MBP0494642.1"/>
    <property type="molecule type" value="Genomic_DNA"/>
</dbReference>
<keyword evidence="11" id="KW-0973">c-di-GMP</keyword>
<dbReference type="SUPFAM" id="SSF141371">
    <property type="entry name" value="PilZ domain-like"/>
    <property type="match status" value="1"/>
</dbReference>
<dbReference type="PANTHER" id="PTHR43867">
    <property type="entry name" value="CELLULOSE SYNTHASE CATALYTIC SUBUNIT A [UDP-FORMING]"/>
    <property type="match status" value="1"/>
</dbReference>
<evidence type="ECO:0000256" key="12">
    <source>
        <dbReference type="SAM" id="MobiDB-lite"/>
    </source>
</evidence>
<feature type="transmembrane region" description="Helical" evidence="11">
    <location>
        <begin position="39"/>
        <end position="55"/>
    </location>
</feature>
<keyword evidence="7 11" id="KW-0135">Cellulose biosynthesis</keyword>
<keyword evidence="16" id="KW-1185">Reference proteome</keyword>
<feature type="compositionally biased region" description="Pro residues" evidence="12">
    <location>
        <begin position="767"/>
        <end position="793"/>
    </location>
</feature>
<keyword evidence="4 11" id="KW-0328">Glycosyltransferase</keyword>
<feature type="compositionally biased region" description="Pro residues" evidence="12">
    <location>
        <begin position="811"/>
        <end position="821"/>
    </location>
</feature>
<dbReference type="GO" id="GO:0035438">
    <property type="term" value="F:cyclic-di-GMP binding"/>
    <property type="evidence" value="ECO:0007669"/>
    <property type="project" value="InterPro"/>
</dbReference>
<feature type="domain" description="PilZ" evidence="14">
    <location>
        <begin position="562"/>
        <end position="643"/>
    </location>
</feature>
<keyword evidence="6 11" id="KW-0812">Transmembrane</keyword>
<dbReference type="Gene3D" id="2.40.10.220">
    <property type="entry name" value="predicted glycosyltransferase like domains"/>
    <property type="match status" value="1"/>
</dbReference>
<dbReference type="SUPFAM" id="SSF53448">
    <property type="entry name" value="Nucleotide-diphospho-sugar transferases"/>
    <property type="match status" value="1"/>
</dbReference>
<evidence type="ECO:0000313" key="16">
    <source>
        <dbReference type="Proteomes" id="UP000677537"/>
    </source>
</evidence>
<dbReference type="GO" id="GO:0016760">
    <property type="term" value="F:cellulose synthase (UDP-forming) activity"/>
    <property type="evidence" value="ECO:0007669"/>
    <property type="project" value="UniProtKB-EC"/>
</dbReference>
<feature type="transmembrane region" description="Helical" evidence="11">
    <location>
        <begin position="386"/>
        <end position="404"/>
    </location>
</feature>
<dbReference type="GO" id="GO:0030244">
    <property type="term" value="P:cellulose biosynthetic process"/>
    <property type="evidence" value="ECO:0007669"/>
    <property type="project" value="UniProtKB-KW"/>
</dbReference>
<feature type="transmembrane region" description="Helical" evidence="11">
    <location>
        <begin position="1499"/>
        <end position="1520"/>
    </location>
</feature>
<dbReference type="InterPro" id="IPR018513">
    <property type="entry name" value="Cell_synthase_bac"/>
</dbReference>
<dbReference type="Gene3D" id="3.90.550.10">
    <property type="entry name" value="Spore Coat Polysaccharide Biosynthesis Protein SpsA, Chain A"/>
    <property type="match status" value="1"/>
</dbReference>
<dbReference type="InterPro" id="IPR009875">
    <property type="entry name" value="PilZ_domain"/>
</dbReference>
<evidence type="ECO:0000256" key="1">
    <source>
        <dbReference type="ARBA" id="ARBA00004429"/>
    </source>
</evidence>
<dbReference type="Gene3D" id="2.60.120.260">
    <property type="entry name" value="Galactose-binding domain-like"/>
    <property type="match status" value="2"/>
</dbReference>
<protein>
    <recommendedName>
        <fullName evidence="11">Cellulose synthase catalytic subunit [UDP-forming]</fullName>
        <ecNumber evidence="11">2.4.1.12</ecNumber>
    </recommendedName>
</protein>
<organism evidence="15 16">
    <name type="scientific">Roseomonas indoligenes</name>
    <dbReference type="NCBI Taxonomy" id="2820811"/>
    <lineage>
        <taxon>Bacteria</taxon>
        <taxon>Pseudomonadati</taxon>
        <taxon>Pseudomonadota</taxon>
        <taxon>Alphaproteobacteria</taxon>
        <taxon>Acetobacterales</taxon>
        <taxon>Roseomonadaceae</taxon>
        <taxon>Roseomonas</taxon>
    </lineage>
</organism>
<evidence type="ECO:0000256" key="7">
    <source>
        <dbReference type="ARBA" id="ARBA00022916"/>
    </source>
</evidence>
<evidence type="ECO:0000256" key="6">
    <source>
        <dbReference type="ARBA" id="ARBA00022692"/>
    </source>
</evidence>
<evidence type="ECO:0000313" key="15">
    <source>
        <dbReference type="EMBL" id="MBP0494642.1"/>
    </source>
</evidence>
<comment type="cofactor">
    <cofactor evidence="11">
        <name>Mg(2+)</name>
        <dbReference type="ChEBI" id="CHEBI:18420"/>
    </cofactor>
</comment>
<feature type="transmembrane region" description="Helical" evidence="11">
    <location>
        <begin position="14"/>
        <end position="33"/>
    </location>
</feature>
<feature type="transmembrane region" description="Helical" evidence="11">
    <location>
        <begin position="62"/>
        <end position="79"/>
    </location>
</feature>
<dbReference type="EC" id="2.4.1.12" evidence="11"/>
<feature type="transmembrane region" description="Helical" evidence="11">
    <location>
        <begin position="452"/>
        <end position="474"/>
    </location>
</feature>
<dbReference type="Pfam" id="PF03552">
    <property type="entry name" value="Cellulose_synt"/>
    <property type="match status" value="1"/>
</dbReference>
<sequence>MTATTDRLPLLGRALRIASILLGALAVLFVITVPLNGDQQAVLTLLGIAAFLLINRSKSRRATVLLVLLSFAITSRYLWWRVSETIEFDNLFQGLLSLGLFLAECYAGSLLFLSYVQLTYPLNRKPTRLPADPADWPSVDVYVPSYNESLEIVRPTVLACMNIDWPRDKLNIYVLDDGRRPEFRQFCEEVGCGYIIRPDNKGAKAGNINHALRHTDGEYIAIFDCDHAPTRAFLQMTAGWLVRDQRLAMVQTPHYFYSPDPFERNLARSRPVPNEGLLFYGAIQPGNDLWNAAFFCGSCALIRRTALMEVGGVPHQTVTEDCHCSLLMQQKGWHTAYIRLPLAAGLATERLSIHIGQRMRWARGMIQILRQENTPFAAGLTWAQRLCYFTAGFSFLFALPRIVFLTSPLAFLFFGQNIIAASPLAIIAYAGSHMFHAFGTASRLNGHNRHSFWSEIYEACMAAPLVLVTLATLWDPRKGKFNVTDKGGRLEVGYLDVRAVLPNLILLGCLVAGVSIGLYGTLTTEAGSLDFQAYLLNTLWTTLCLVPVSAAVAVGLEREQMRDRARVDVNLPAELVLSDGRRVAAHSSDISMSGARLLLDRPLGIADGDQCEVCFDLGDERVPVHATLLHWEEGQAFLRFHIENVVDEAAMVRVFFGRPDAWVHWDHWPKDQPLRALKDVVMATKDAVFRKYRFKMTKEPSRVSKPVPVEQIRKSDVVRPKQQTQAAGLRETTAAAIGLLALLLPAVADAQPAPRTAQAPSPARPDVTPPSFTPPPIPAPATAPAAQPAPPPSVTAQQGTPQLAAPQAAPAAPPAAAPAPPGSRREARLTFRDLGLTGPMRFSGVSELQGVLFGLSRDEVVTAARLTVQGGSSASLLPSLSQIAITLNEQFVGNITLDPARQAFGPLSFDIDPVNFAEVNRLNFRFAGRYATECNDPLSGLLYANISDLSTLQLTIERLQPQRDLARLPEPLFDRRVLRRALTLPFVIPAESGAQGLRAAAIAASWFAVQADYRGASFPVDRSAPATGNAVVIAAGPDAVPGLPLPRFEGPTLAMVANPTDPFGTLLVLGGRSEQEVAQAALALAAGRGGIGGDLARVSAPNLPARAPYDAPRWLPPDRPVQFGSLIDRTEMQAYGYAPGTIRVPLRTAPDLYTWADRGIPANINFRAPNGQAVDVAASRLDVLVSENYLRSFPLGSGERIWPLNLLSGWLLGDEAVRHGRAMVPTYLLFGREELQMRFDMRPLNRGECTAVPGDIRAAVDPDSTIDVSKAWRYARLPSLNFFASAGYPFTRMADLSGTAAVLPERPNTLEAGAFLDLIGMLAANVGLPATGLNVVFPATLQTAAGQDLLLMGTLGRQPAAATLLRDSAVSVQNDRLTIAAPDALADFRALFLDRPGSDEITRASTALTEMGEGAAVLVGTESPLAAGKSVVAVLGATPAALSGVVSTLRSPEGSARVQGDLVVLNAGGAAGYRTAATYAVGNPPFWVLPYLWLGSSPWRVAGLMLAGALLLGLPFYWLLRRRAAMRLRARTPRGH</sequence>
<keyword evidence="9 11" id="KW-0472">Membrane</keyword>
<evidence type="ECO:0000256" key="4">
    <source>
        <dbReference type="ARBA" id="ARBA00022676"/>
    </source>
</evidence>
<feature type="transmembrane region" description="Helical" evidence="11">
    <location>
        <begin position="534"/>
        <end position="556"/>
    </location>
</feature>
<dbReference type="CDD" id="cd06421">
    <property type="entry name" value="CESA_CelA_like"/>
    <property type="match status" value="1"/>
</dbReference>